<organism evidence="1">
    <name type="scientific">Arundo donax</name>
    <name type="common">Giant reed</name>
    <name type="synonym">Donax arundinaceus</name>
    <dbReference type="NCBI Taxonomy" id="35708"/>
    <lineage>
        <taxon>Eukaryota</taxon>
        <taxon>Viridiplantae</taxon>
        <taxon>Streptophyta</taxon>
        <taxon>Embryophyta</taxon>
        <taxon>Tracheophyta</taxon>
        <taxon>Spermatophyta</taxon>
        <taxon>Magnoliopsida</taxon>
        <taxon>Liliopsida</taxon>
        <taxon>Poales</taxon>
        <taxon>Poaceae</taxon>
        <taxon>PACMAD clade</taxon>
        <taxon>Arundinoideae</taxon>
        <taxon>Arundineae</taxon>
        <taxon>Arundo</taxon>
    </lineage>
</organism>
<protein>
    <submittedName>
        <fullName evidence="1">Uncharacterized protein</fullName>
    </submittedName>
</protein>
<name>A0A0A8XYH8_ARUDO</name>
<evidence type="ECO:0000313" key="1">
    <source>
        <dbReference type="EMBL" id="JAD18926.1"/>
    </source>
</evidence>
<proteinExistence type="predicted"/>
<accession>A0A0A8XYH8</accession>
<reference evidence="1" key="2">
    <citation type="journal article" date="2015" name="Data Brief">
        <title>Shoot transcriptome of the giant reed, Arundo donax.</title>
        <authorList>
            <person name="Barrero R.A."/>
            <person name="Guerrero F.D."/>
            <person name="Moolhuijzen P."/>
            <person name="Goolsby J.A."/>
            <person name="Tidwell J."/>
            <person name="Bellgard S.E."/>
            <person name="Bellgard M.I."/>
        </authorList>
    </citation>
    <scope>NUCLEOTIDE SEQUENCE</scope>
    <source>
        <tissue evidence="1">Shoot tissue taken approximately 20 cm above the soil surface</tissue>
    </source>
</reference>
<reference evidence="1" key="1">
    <citation type="submission" date="2014-09" db="EMBL/GenBank/DDBJ databases">
        <authorList>
            <person name="Magalhaes I.L.F."/>
            <person name="Oliveira U."/>
            <person name="Santos F.R."/>
            <person name="Vidigal T.H.D.A."/>
            <person name="Brescovit A.D."/>
            <person name="Santos A.J."/>
        </authorList>
    </citation>
    <scope>NUCLEOTIDE SEQUENCE</scope>
    <source>
        <tissue evidence="1">Shoot tissue taken approximately 20 cm above the soil surface</tissue>
    </source>
</reference>
<dbReference type="EMBL" id="GBRH01278969">
    <property type="protein sequence ID" value="JAD18926.1"/>
    <property type="molecule type" value="Transcribed_RNA"/>
</dbReference>
<sequence>MMERIKSQIMIRFYTKQKESEEKWSGKKCHKIKQKGLFQPSR</sequence>
<dbReference type="AlphaFoldDB" id="A0A0A8XYH8"/>